<dbReference type="HAMAP" id="MF_00634">
    <property type="entry name" value="UPF0235"/>
    <property type="match status" value="1"/>
</dbReference>
<dbReference type="InterPro" id="IPR036591">
    <property type="entry name" value="YggU-like_sf"/>
</dbReference>
<dbReference type="SUPFAM" id="SSF69786">
    <property type="entry name" value="YggU-like"/>
    <property type="match status" value="1"/>
</dbReference>
<sequence length="106" mass="11223">MKPWLTENPAGVRLTLHVQPGARKSEVAGEHGEALKIRLAAPPVEGKANAALLLWLADYLAVPRRSVSLLSGERNRHKIVAISGLSGSAVLARLLPATASSADDDR</sequence>
<dbReference type="Gene3D" id="3.30.1200.10">
    <property type="entry name" value="YggU-like"/>
    <property type="match status" value="1"/>
</dbReference>
<evidence type="ECO:0000256" key="2">
    <source>
        <dbReference type="HAMAP-Rule" id="MF_00634"/>
    </source>
</evidence>
<dbReference type="EMBL" id="JBEFLD010000005">
    <property type="protein sequence ID" value="MEQ6291046.1"/>
    <property type="molecule type" value="Genomic_DNA"/>
</dbReference>
<evidence type="ECO:0000313" key="4">
    <source>
        <dbReference type="Proteomes" id="UP001433638"/>
    </source>
</evidence>
<dbReference type="PANTHER" id="PTHR13420">
    <property type="entry name" value="UPF0235 PROTEIN C15ORF40"/>
    <property type="match status" value="1"/>
</dbReference>
<reference evidence="3" key="1">
    <citation type="submission" date="2024-06" db="EMBL/GenBank/DDBJ databases">
        <title>Genome sequence of Vogesella sp. MAHUQ-64.</title>
        <authorList>
            <person name="Huq M.A."/>
        </authorList>
    </citation>
    <scope>NUCLEOTIDE SEQUENCE</scope>
    <source>
        <strain evidence="3">MAHUQ-64</strain>
    </source>
</reference>
<organism evidence="3 4">
    <name type="scientific">Vogesella oryzagri</name>
    <dbReference type="NCBI Taxonomy" id="3160864"/>
    <lineage>
        <taxon>Bacteria</taxon>
        <taxon>Pseudomonadati</taxon>
        <taxon>Pseudomonadota</taxon>
        <taxon>Betaproteobacteria</taxon>
        <taxon>Neisseriales</taxon>
        <taxon>Chromobacteriaceae</taxon>
        <taxon>Vogesella</taxon>
    </lineage>
</organism>
<accession>A0ABV1M488</accession>
<protein>
    <recommendedName>
        <fullName evidence="2">UPF0235 protein ABNW52_10545</fullName>
    </recommendedName>
</protein>
<dbReference type="Proteomes" id="UP001433638">
    <property type="component" value="Unassembled WGS sequence"/>
</dbReference>
<dbReference type="SMART" id="SM01152">
    <property type="entry name" value="DUF167"/>
    <property type="match status" value="1"/>
</dbReference>
<dbReference type="Pfam" id="PF02594">
    <property type="entry name" value="DUF167"/>
    <property type="match status" value="1"/>
</dbReference>
<comment type="similarity">
    <text evidence="1 2">Belongs to the UPF0235 family.</text>
</comment>
<gene>
    <name evidence="3" type="ORF">ABNW52_10545</name>
</gene>
<dbReference type="PANTHER" id="PTHR13420:SF7">
    <property type="entry name" value="UPF0235 PROTEIN C15ORF40"/>
    <property type="match status" value="1"/>
</dbReference>
<evidence type="ECO:0000313" key="3">
    <source>
        <dbReference type="EMBL" id="MEQ6291046.1"/>
    </source>
</evidence>
<evidence type="ECO:0000256" key="1">
    <source>
        <dbReference type="ARBA" id="ARBA00010364"/>
    </source>
</evidence>
<name>A0ABV1M488_9NEIS</name>
<proteinExistence type="inferred from homology"/>
<comment type="caution">
    <text evidence="3">The sequence shown here is derived from an EMBL/GenBank/DDBJ whole genome shotgun (WGS) entry which is preliminary data.</text>
</comment>
<dbReference type="NCBIfam" id="TIGR00251">
    <property type="entry name" value="DUF167 family protein"/>
    <property type="match status" value="1"/>
</dbReference>
<keyword evidence="4" id="KW-1185">Reference proteome</keyword>
<dbReference type="InterPro" id="IPR003746">
    <property type="entry name" value="DUF167"/>
</dbReference>
<dbReference type="RefSeq" id="WP_349587312.1">
    <property type="nucleotide sequence ID" value="NZ_JBEFLD010000005.1"/>
</dbReference>